<reference evidence="1 2" key="1">
    <citation type="submission" date="2021-06" db="EMBL/GenBank/DDBJ databases">
        <title>Caerostris extrusa draft genome.</title>
        <authorList>
            <person name="Kono N."/>
            <person name="Arakawa K."/>
        </authorList>
    </citation>
    <scope>NUCLEOTIDE SEQUENCE [LARGE SCALE GENOMIC DNA]</scope>
</reference>
<dbReference type="Proteomes" id="UP001054945">
    <property type="component" value="Unassembled WGS sequence"/>
</dbReference>
<dbReference type="AlphaFoldDB" id="A0AAV4RSE5"/>
<organism evidence="1 2">
    <name type="scientific">Caerostris extrusa</name>
    <name type="common">Bark spider</name>
    <name type="synonym">Caerostris bankana</name>
    <dbReference type="NCBI Taxonomy" id="172846"/>
    <lineage>
        <taxon>Eukaryota</taxon>
        <taxon>Metazoa</taxon>
        <taxon>Ecdysozoa</taxon>
        <taxon>Arthropoda</taxon>
        <taxon>Chelicerata</taxon>
        <taxon>Arachnida</taxon>
        <taxon>Araneae</taxon>
        <taxon>Araneomorphae</taxon>
        <taxon>Entelegynae</taxon>
        <taxon>Araneoidea</taxon>
        <taxon>Araneidae</taxon>
        <taxon>Caerostris</taxon>
    </lineage>
</organism>
<accession>A0AAV4RSE5</accession>
<sequence>MSNQFLPFPHKINYWEEANASQFVSLNPYGSSALPNLSATFTTQALLLTPPQQYIISTPLFQKKTIKETMTTPTGRAGFSYKLTRLQPRSQDQEGPTFKLLAKLELHYSKNSKH</sequence>
<gene>
    <name evidence="1" type="ORF">CEXT_471751</name>
</gene>
<evidence type="ECO:0000313" key="1">
    <source>
        <dbReference type="EMBL" id="GIY23261.1"/>
    </source>
</evidence>
<proteinExistence type="predicted"/>
<keyword evidence="2" id="KW-1185">Reference proteome</keyword>
<protein>
    <submittedName>
        <fullName evidence="1">Uncharacterized protein</fullName>
    </submittedName>
</protein>
<name>A0AAV4RSE5_CAEEX</name>
<dbReference type="EMBL" id="BPLR01008253">
    <property type="protein sequence ID" value="GIY23261.1"/>
    <property type="molecule type" value="Genomic_DNA"/>
</dbReference>
<comment type="caution">
    <text evidence="1">The sequence shown here is derived from an EMBL/GenBank/DDBJ whole genome shotgun (WGS) entry which is preliminary data.</text>
</comment>
<evidence type="ECO:0000313" key="2">
    <source>
        <dbReference type="Proteomes" id="UP001054945"/>
    </source>
</evidence>